<accession>A0A9C7UTT8</accession>
<dbReference type="InterPro" id="IPR051279">
    <property type="entry name" value="PP1-Reg/Actin-Interact_Protein"/>
</dbReference>
<dbReference type="InterPro" id="IPR032675">
    <property type="entry name" value="LRR_dom_sf"/>
</dbReference>
<dbReference type="GO" id="GO:0008270">
    <property type="term" value="F:zinc ion binding"/>
    <property type="evidence" value="ECO:0007669"/>
    <property type="project" value="UniProtKB-KW"/>
</dbReference>
<evidence type="ECO:0000256" key="4">
    <source>
        <dbReference type="ARBA" id="ARBA00022771"/>
    </source>
</evidence>
<keyword evidence="4 7" id="KW-0863">Zinc-finger</keyword>
<evidence type="ECO:0000259" key="8">
    <source>
        <dbReference type="PROSITE" id="PS50089"/>
    </source>
</evidence>
<dbReference type="InterPro" id="IPR001841">
    <property type="entry name" value="Znf_RING"/>
</dbReference>
<organism evidence="10 11">
    <name type="scientific">Galdieria partita</name>
    <dbReference type="NCBI Taxonomy" id="83374"/>
    <lineage>
        <taxon>Eukaryota</taxon>
        <taxon>Rhodophyta</taxon>
        <taxon>Bangiophyceae</taxon>
        <taxon>Galdieriales</taxon>
        <taxon>Galdieriaceae</taxon>
        <taxon>Galdieria</taxon>
    </lineage>
</organism>
<comment type="caution">
    <text evidence="10">The sequence shown here is derived from an EMBL/GenBank/DDBJ whole genome shotgun (WGS) entry which is preliminary data.</text>
</comment>
<dbReference type="Proteomes" id="UP001061958">
    <property type="component" value="Unassembled WGS sequence"/>
</dbReference>
<dbReference type="Gene3D" id="3.30.40.10">
    <property type="entry name" value="Zinc/RING finger domain, C3HC4 (zinc finger)"/>
    <property type="match status" value="1"/>
</dbReference>
<dbReference type="PANTHER" id="PTHR24112:SF9">
    <property type="entry name" value="PROTEIN PHOSPHATASE 1 REGULATORY SUBUNIT 37"/>
    <property type="match status" value="1"/>
</dbReference>
<evidence type="ECO:0000256" key="3">
    <source>
        <dbReference type="ARBA" id="ARBA00022737"/>
    </source>
</evidence>
<dbReference type="InterPro" id="IPR013083">
    <property type="entry name" value="Znf_RING/FYVE/PHD"/>
</dbReference>
<evidence type="ECO:0000256" key="5">
    <source>
        <dbReference type="ARBA" id="ARBA00022833"/>
    </source>
</evidence>
<reference evidence="10" key="2">
    <citation type="submission" date="2022-01" db="EMBL/GenBank/DDBJ databases">
        <authorList>
            <person name="Hirooka S."/>
            <person name="Miyagishima S.Y."/>
        </authorList>
    </citation>
    <scope>NUCLEOTIDE SEQUENCE</scope>
    <source>
        <strain evidence="10">NBRC 102759</strain>
    </source>
</reference>
<keyword evidence="3" id="KW-0677">Repeat</keyword>
<evidence type="ECO:0000259" key="9">
    <source>
        <dbReference type="PROSITE" id="PS50145"/>
    </source>
</evidence>
<gene>
    <name evidence="10" type="ORF">GpartN1_g6681.t1</name>
</gene>
<feature type="domain" description="TRAF-type" evidence="9">
    <location>
        <begin position="954"/>
        <end position="1002"/>
    </location>
</feature>
<dbReference type="PROSITE" id="PS50089">
    <property type="entry name" value="ZF_RING_2"/>
    <property type="match status" value="1"/>
</dbReference>
<evidence type="ECO:0000256" key="6">
    <source>
        <dbReference type="ARBA" id="ARBA00038315"/>
    </source>
</evidence>
<evidence type="ECO:0000256" key="1">
    <source>
        <dbReference type="ARBA" id="ARBA00022614"/>
    </source>
</evidence>
<protein>
    <recommendedName>
        <fullName evidence="12">RNI-like protein</fullName>
    </recommendedName>
</protein>
<dbReference type="SUPFAM" id="SSF52047">
    <property type="entry name" value="RNI-like"/>
    <property type="match status" value="2"/>
</dbReference>
<evidence type="ECO:0000256" key="2">
    <source>
        <dbReference type="ARBA" id="ARBA00022723"/>
    </source>
</evidence>
<name>A0A9C7UTT8_9RHOD</name>
<evidence type="ECO:0000313" key="10">
    <source>
        <dbReference type="EMBL" id="GJQ14890.1"/>
    </source>
</evidence>
<dbReference type="PROSITE" id="PS00518">
    <property type="entry name" value="ZF_RING_1"/>
    <property type="match status" value="1"/>
</dbReference>
<dbReference type="PROSITE" id="PS50145">
    <property type="entry name" value="ZF_TRAF"/>
    <property type="match status" value="1"/>
</dbReference>
<dbReference type="Pfam" id="PF13516">
    <property type="entry name" value="LRR_6"/>
    <property type="match status" value="11"/>
</dbReference>
<proteinExistence type="inferred from homology"/>
<keyword evidence="1" id="KW-0433">Leucine-rich repeat</keyword>
<dbReference type="OrthoDB" id="10033191at2759"/>
<dbReference type="Gene3D" id="3.80.10.10">
    <property type="entry name" value="Ribonuclease Inhibitor"/>
    <property type="match status" value="5"/>
</dbReference>
<keyword evidence="11" id="KW-1185">Reference proteome</keyword>
<dbReference type="InterPro" id="IPR001611">
    <property type="entry name" value="Leu-rich_rpt"/>
</dbReference>
<feature type="zinc finger region" description="TRAF-type" evidence="7">
    <location>
        <begin position="954"/>
        <end position="1002"/>
    </location>
</feature>
<dbReference type="SUPFAM" id="SSF57850">
    <property type="entry name" value="RING/U-box"/>
    <property type="match status" value="1"/>
</dbReference>
<keyword evidence="2 7" id="KW-0479">Metal-binding</keyword>
<dbReference type="PANTHER" id="PTHR24112">
    <property type="entry name" value="LEUCINE-RICH REPEAT, ISOFORM F-RELATED"/>
    <property type="match status" value="1"/>
</dbReference>
<comment type="similarity">
    <text evidence="6">Belongs to the PPP1R37 family.</text>
</comment>
<dbReference type="AlphaFoldDB" id="A0A9C7UTT8"/>
<feature type="domain" description="RING-type" evidence="8">
    <location>
        <begin position="819"/>
        <end position="861"/>
    </location>
</feature>
<evidence type="ECO:0000256" key="7">
    <source>
        <dbReference type="PROSITE-ProRule" id="PRU00207"/>
    </source>
</evidence>
<sequence>MEAETCATTKSTLSTPPCLIANEEKSTFQNTSGSTSTNDAFNFEVSDSLREGIFNFLLENSPIEAANFEYRTNPSFLQLLDEVNDNCRKLLLEKFKFINLSLPMTRSSVLRDHLESDITKYPPTLFEYVAICSLETDIVELGEVIEQLPSSITSNILFLQVDNTESCSILEFLSFLFQKGHGFSSILEFLSFLFQKGHGSSFLYIDLDMFDLSKTWSTLVNSFRCISTLKSLAITCKRISNAQLLRLLKILKKSLQSCYAILDAQWTEPHFSDILDFLQRRRISLKASFDYLSLQISPTSDVPFEPLWMTDETRLGLNNRKIDSNGLKYLSEALKENDTLTELNIAWNTITSEGAKYLSEALKENDTLTVLNIGDNNITSEGAKYLSEALKENDTLTELYIDNNNITSEGAKYLREALKENDTLTKLYIGGNNITSECVKYLSEALKENHTLTGLGIGSNNIASEGVKYLSEALKENHTLTVLDISWNDITSEGAKYLSEALKENDTLTKLYIGGNNITSEGAKYLSEALKVNDTLTLLGIDKNNITSEGAKYLSEALKENDTLTLLGIGGNYIASEGAKYRSEALKENRTLTELYIGGNNITSEGAKYLSEALKENHTLTELYIDVNNITSEGAKYLSEALKENHTLTVLNINYNNITSEGAKYLSEALKENHTLTVLNINYNNITSEGEIFSSQINQYLKRNQSELNTKKSNASNINKSLDQSTLKTNTTTQHLLPSSKYASCLNQSYLQYKSTVLKEMNLLFILFMQHRRLEQLESNSHISIYPPFEMMTYFITNTSNSVDIRKQPQYFETEDYVCSICCSICSDPCCSDKCSHVFCKVCIEAWTESICPRGPRCPTCGTLCTGWIVSPFAEKVILKLRLQCPHSCGWQGALKDYERNHKGRCPNEMGECSSCRLELKRSEFFDSHYGNCSYHLVCCDYCHCAIPSMMLCAHMAHECSLTPIVCNACHSFFFTWHSWKVHIEKDCDKIFEYCDYYEFGCQVYLVRGDLKKHETESIGYHLDLLKELLRKTRTGIKC</sequence>
<evidence type="ECO:0000313" key="11">
    <source>
        <dbReference type="Proteomes" id="UP001061958"/>
    </source>
</evidence>
<dbReference type="EMBL" id="BQMJ01000061">
    <property type="protein sequence ID" value="GJQ14890.1"/>
    <property type="molecule type" value="Genomic_DNA"/>
</dbReference>
<dbReference type="SMART" id="SM00368">
    <property type="entry name" value="LRR_RI"/>
    <property type="match status" value="13"/>
</dbReference>
<evidence type="ECO:0008006" key="12">
    <source>
        <dbReference type="Google" id="ProtNLM"/>
    </source>
</evidence>
<keyword evidence="5 7" id="KW-0862">Zinc</keyword>
<reference evidence="10" key="1">
    <citation type="journal article" date="2022" name="Proc. Natl. Acad. Sci. U.S.A.">
        <title>Life cycle and functional genomics of the unicellular red alga Galdieria for elucidating algal and plant evolution and industrial use.</title>
        <authorList>
            <person name="Hirooka S."/>
            <person name="Itabashi T."/>
            <person name="Ichinose T.M."/>
            <person name="Onuma R."/>
            <person name="Fujiwara T."/>
            <person name="Yamashita S."/>
            <person name="Jong L.W."/>
            <person name="Tomita R."/>
            <person name="Iwane A.H."/>
            <person name="Miyagishima S.Y."/>
        </authorList>
    </citation>
    <scope>NUCLEOTIDE SEQUENCE</scope>
    <source>
        <strain evidence="10">NBRC 102759</strain>
    </source>
</reference>
<dbReference type="InterPro" id="IPR001293">
    <property type="entry name" value="Znf_TRAF"/>
</dbReference>
<dbReference type="InterPro" id="IPR017907">
    <property type="entry name" value="Znf_RING_CS"/>
</dbReference>